<dbReference type="Proteomes" id="UP000473826">
    <property type="component" value="Unassembled WGS sequence"/>
</dbReference>
<evidence type="ECO:0000256" key="3">
    <source>
        <dbReference type="ARBA" id="ARBA00022692"/>
    </source>
</evidence>
<dbReference type="InterPro" id="IPR011701">
    <property type="entry name" value="MFS"/>
</dbReference>
<comment type="caution">
    <text evidence="9">The sequence shown here is derived from an EMBL/GenBank/DDBJ whole genome shotgun (WGS) entry which is preliminary data.</text>
</comment>
<comment type="subcellular location">
    <subcellularLocation>
        <location evidence="1">Membrane</location>
        <topology evidence="1">Multi-pass membrane protein</topology>
    </subcellularLocation>
</comment>
<feature type="transmembrane region" description="Helical" evidence="7">
    <location>
        <begin position="85"/>
        <end position="104"/>
    </location>
</feature>
<gene>
    <name evidence="9" type="ORF">VHUM_02023</name>
</gene>
<sequence>MSTNQYSVAEANSPKYGHDDLDVKEHPVTTQHVDVHGKEAFEAAPVGQRILRDTNGGWIAVCSADIPGNVIEFDAAIERKLVRKIDLCVVPTVALLYLFCFIDRANIGNARLAGFERDLKLHGYQYNLLLTMFYISYIVFEIPSNILCKYFGPAKWLPFISFGFGLMSLCTAFVTNFGNGAAVRFLLGVFEAGVLPGIAYYLSRWYRKSELSFRLALYLFTAPCAGAFGGLLASGILKIDSIGKVHSWQNIFLIEGIITCGIALLAFFTMPDDPATTRFLTPYERELAMARIRAENVGTTKVVDKLDRKKLVRGIVNPNTLAVSWMFLFVNITVQGIAFFTPTIIATIYPRASTIRKQLYTVPPYVVGAVINLLVPLISVKTNKRLPLFIGSACLCIIGYIIFLATTNPHARYGAVFLAVSGAFPFGPLCNGQVAVNILSDTGRSTGIGWNVMIGNIGGLISTWSYLPTDSPNFHIGNGLNLAGNSTILITSICLLLWLKWDNRRRDREDNTGQLEGLTAEEIEDLDWKHPSWRWYL</sequence>
<evidence type="ECO:0000256" key="2">
    <source>
        <dbReference type="ARBA" id="ARBA00022448"/>
    </source>
</evidence>
<keyword evidence="3 7" id="KW-0812">Transmembrane</keyword>
<keyword evidence="10" id="KW-1185">Reference proteome</keyword>
<feature type="transmembrane region" description="Helical" evidence="7">
    <location>
        <begin position="248"/>
        <end position="268"/>
    </location>
</feature>
<dbReference type="GO" id="GO:0022857">
    <property type="term" value="F:transmembrane transporter activity"/>
    <property type="evidence" value="ECO:0007669"/>
    <property type="project" value="InterPro"/>
</dbReference>
<dbReference type="EMBL" id="QKWK01000004">
    <property type="protein sequence ID" value="TXT11272.1"/>
    <property type="molecule type" value="Genomic_DNA"/>
</dbReference>
<dbReference type="FunFam" id="1.20.1250.20:FF:000013">
    <property type="entry name" value="MFS general substrate transporter"/>
    <property type="match status" value="1"/>
</dbReference>
<evidence type="ECO:0000256" key="6">
    <source>
        <dbReference type="SAM" id="MobiDB-lite"/>
    </source>
</evidence>
<feature type="transmembrane region" description="Helical" evidence="7">
    <location>
        <begin position="448"/>
        <end position="467"/>
    </location>
</feature>
<dbReference type="PANTHER" id="PTHR43791:SF48">
    <property type="entry name" value="TRANSPORTER, PUTATIVE (AFU_ORTHOLOGUE AFUA_4G01000)-RELATED"/>
    <property type="match status" value="1"/>
</dbReference>
<evidence type="ECO:0000256" key="5">
    <source>
        <dbReference type="ARBA" id="ARBA00023136"/>
    </source>
</evidence>
<name>A0A7D8V0Q4_VANHU</name>
<dbReference type="PANTHER" id="PTHR43791">
    <property type="entry name" value="PERMEASE-RELATED"/>
    <property type="match status" value="1"/>
</dbReference>
<protein>
    <recommendedName>
        <fullName evidence="8">Major facilitator superfamily (MFS) profile domain-containing protein</fullName>
    </recommendedName>
</protein>
<dbReference type="SUPFAM" id="SSF103473">
    <property type="entry name" value="MFS general substrate transporter"/>
    <property type="match status" value="1"/>
</dbReference>
<feature type="transmembrane region" description="Helical" evidence="7">
    <location>
        <begin position="362"/>
        <end position="379"/>
    </location>
</feature>
<feature type="transmembrane region" description="Helical" evidence="7">
    <location>
        <begin position="386"/>
        <end position="407"/>
    </location>
</feature>
<feature type="transmembrane region" description="Helical" evidence="7">
    <location>
        <begin position="479"/>
        <end position="499"/>
    </location>
</feature>
<keyword evidence="2" id="KW-0813">Transport</keyword>
<dbReference type="PROSITE" id="PS50850">
    <property type="entry name" value="MFS"/>
    <property type="match status" value="1"/>
</dbReference>
<feature type="transmembrane region" description="Helical" evidence="7">
    <location>
        <begin position="323"/>
        <end position="350"/>
    </location>
</feature>
<evidence type="ECO:0000256" key="1">
    <source>
        <dbReference type="ARBA" id="ARBA00004141"/>
    </source>
</evidence>
<feature type="transmembrane region" description="Helical" evidence="7">
    <location>
        <begin position="156"/>
        <end position="175"/>
    </location>
</feature>
<feature type="transmembrane region" description="Helical" evidence="7">
    <location>
        <begin position="124"/>
        <end position="144"/>
    </location>
</feature>
<accession>A0A7D8V0Q4</accession>
<feature type="domain" description="Major facilitator superfamily (MFS) profile" evidence="8">
    <location>
        <begin position="89"/>
        <end position="537"/>
    </location>
</feature>
<dbReference type="FunFam" id="1.20.1250.20:FF:000034">
    <property type="entry name" value="MFS general substrate transporter"/>
    <property type="match status" value="1"/>
</dbReference>
<evidence type="ECO:0000259" key="8">
    <source>
        <dbReference type="PROSITE" id="PS50850"/>
    </source>
</evidence>
<reference evidence="9 10" key="1">
    <citation type="journal article" date="2019" name="PLoS Genet.">
        <title>Convergent evolution of linked mating-type loci in basidiomycete fungi.</title>
        <authorList>
            <person name="Sun S."/>
            <person name="Coelho M.A."/>
            <person name="Heitman J."/>
            <person name="Nowrousian M."/>
        </authorList>
    </citation>
    <scope>NUCLEOTIDE SEQUENCE [LARGE SCALE GENOMIC DNA]</scope>
    <source>
        <strain evidence="9 10">CBS 4282</strain>
    </source>
</reference>
<evidence type="ECO:0000313" key="9">
    <source>
        <dbReference type="EMBL" id="TXT11272.1"/>
    </source>
</evidence>
<feature type="transmembrane region" description="Helical" evidence="7">
    <location>
        <begin position="181"/>
        <end position="203"/>
    </location>
</feature>
<evidence type="ECO:0000313" key="10">
    <source>
        <dbReference type="Proteomes" id="UP000473826"/>
    </source>
</evidence>
<dbReference type="OrthoDB" id="2962993at2759"/>
<dbReference type="AlphaFoldDB" id="A0A7D8V0Q4"/>
<keyword evidence="5 7" id="KW-0472">Membrane</keyword>
<dbReference type="GO" id="GO:0016020">
    <property type="term" value="C:membrane"/>
    <property type="evidence" value="ECO:0007669"/>
    <property type="project" value="UniProtKB-SubCell"/>
</dbReference>
<evidence type="ECO:0000256" key="7">
    <source>
        <dbReference type="SAM" id="Phobius"/>
    </source>
</evidence>
<feature type="transmembrane region" description="Helical" evidence="7">
    <location>
        <begin position="413"/>
        <end position="436"/>
    </location>
</feature>
<dbReference type="InterPro" id="IPR020846">
    <property type="entry name" value="MFS_dom"/>
</dbReference>
<feature type="region of interest" description="Disordered" evidence="6">
    <location>
        <begin position="1"/>
        <end position="20"/>
    </location>
</feature>
<proteinExistence type="predicted"/>
<dbReference type="Gene3D" id="1.20.1250.20">
    <property type="entry name" value="MFS general substrate transporter like domains"/>
    <property type="match status" value="2"/>
</dbReference>
<evidence type="ECO:0000256" key="4">
    <source>
        <dbReference type="ARBA" id="ARBA00022989"/>
    </source>
</evidence>
<dbReference type="Pfam" id="PF07690">
    <property type="entry name" value="MFS_1"/>
    <property type="match status" value="1"/>
</dbReference>
<feature type="transmembrane region" description="Helical" evidence="7">
    <location>
        <begin position="215"/>
        <end position="236"/>
    </location>
</feature>
<dbReference type="InterPro" id="IPR036259">
    <property type="entry name" value="MFS_trans_sf"/>
</dbReference>
<organism evidence="9 10">
    <name type="scientific">Vanrija humicola</name>
    <name type="common">Yeast</name>
    <name type="synonym">Cryptococcus humicola</name>
    <dbReference type="NCBI Taxonomy" id="5417"/>
    <lineage>
        <taxon>Eukaryota</taxon>
        <taxon>Fungi</taxon>
        <taxon>Dikarya</taxon>
        <taxon>Basidiomycota</taxon>
        <taxon>Agaricomycotina</taxon>
        <taxon>Tremellomycetes</taxon>
        <taxon>Trichosporonales</taxon>
        <taxon>Trichosporonaceae</taxon>
        <taxon>Vanrija</taxon>
    </lineage>
</organism>
<keyword evidence="4 7" id="KW-1133">Transmembrane helix</keyword>